<organism evidence="1 3">
    <name type="scientific">Pyrococcus kukulkanii</name>
    <dbReference type="NCBI Taxonomy" id="1609559"/>
    <lineage>
        <taxon>Archaea</taxon>
        <taxon>Methanobacteriati</taxon>
        <taxon>Methanobacteriota</taxon>
        <taxon>Thermococci</taxon>
        <taxon>Thermococcales</taxon>
        <taxon>Thermococcaceae</taxon>
        <taxon>Pyrococcus</taxon>
    </lineage>
</organism>
<evidence type="ECO:0000313" key="4">
    <source>
        <dbReference type="Proteomes" id="UP001571980"/>
    </source>
</evidence>
<dbReference type="GeneID" id="28491782"/>
<sequence>MEEEESNSFWTKLFKKNHEQILEQEITEDAYEELKSLLMRAKPEIKGSDLIVHLPKADIILKPGKLLVKARTKKDAEKVLRNIHHYSQPPGLWPAYGLTYSIRKEKGRIS</sequence>
<gene>
    <name evidence="2" type="ORF">P8X34_02790</name>
    <name evidence="1" type="ORF">TQ32_08055</name>
</gene>
<dbReference type="EMBL" id="JARRIG010000001">
    <property type="protein sequence ID" value="MFA4803677.1"/>
    <property type="molecule type" value="Genomic_DNA"/>
</dbReference>
<dbReference type="AlphaFoldDB" id="A0A127BAR9"/>
<reference evidence="3" key="1">
    <citation type="submission" date="2015-02" db="EMBL/GenBank/DDBJ databases">
        <title>Pyrococcus kukulkanii sp. nov., a novel hyperthermophilic archaeon isolated from a deep-sea hydrothermal vent at the Guaymas Basin.</title>
        <authorList>
            <person name="Oger P.M."/>
            <person name="Callac N."/>
            <person name="Jebbar M."/>
            <person name="Godfroy A."/>
        </authorList>
    </citation>
    <scope>NUCLEOTIDE SEQUENCE [LARGE SCALE GENOMIC DNA]</scope>
    <source>
        <strain evidence="3">NCB100</strain>
    </source>
</reference>
<dbReference type="STRING" id="1609559.TQ32_08055"/>
<dbReference type="RefSeq" id="WP_068323307.1">
    <property type="nucleotide sequence ID" value="NZ_CP010835.1"/>
</dbReference>
<dbReference type="KEGG" id="pyc:TQ32_08055"/>
<dbReference type="OrthoDB" id="85243at2157"/>
<keyword evidence="4" id="KW-1185">Reference proteome</keyword>
<reference evidence="2 4" key="3">
    <citation type="submission" date="2023-03" db="EMBL/GenBank/DDBJ databases">
        <title>Speciation in Pyrococcus: adaptation to high temperature as a mechanism.</title>
        <authorList>
            <person name="Gu J."/>
        </authorList>
    </citation>
    <scope>NUCLEOTIDE SEQUENCE [LARGE SCALE GENOMIC DNA]</scope>
    <source>
        <strain evidence="2 4">LMOA34</strain>
    </source>
</reference>
<evidence type="ECO:0000313" key="1">
    <source>
        <dbReference type="EMBL" id="AMM54440.1"/>
    </source>
</evidence>
<protein>
    <submittedName>
        <fullName evidence="1">Uncharacterized protein</fullName>
    </submittedName>
</protein>
<dbReference type="Proteomes" id="UP000070587">
    <property type="component" value="Chromosome"/>
</dbReference>
<evidence type="ECO:0000313" key="3">
    <source>
        <dbReference type="Proteomes" id="UP000070587"/>
    </source>
</evidence>
<reference evidence="1 3" key="2">
    <citation type="journal article" date="2016" name="Int. J. Syst. Evol. Microbiol.">
        <title>Pyrococcus kukulkanii sp. nov., a hyperthermophilic, piezophilic archaeon isolated from a deep-sea hydrothermal vent.</title>
        <authorList>
            <person name="Callac N."/>
            <person name="Oger P."/>
            <person name="Lesongeur F."/>
            <person name="Rattray J.E."/>
            <person name="Vannier P."/>
            <person name="Michoud G."/>
            <person name="Beauverger M."/>
            <person name="Gayet N."/>
            <person name="Rouxel O."/>
            <person name="Jebbar M."/>
            <person name="Godfroy A."/>
        </authorList>
    </citation>
    <scope>NUCLEOTIDE SEQUENCE [LARGE SCALE GENOMIC DNA]</scope>
    <source>
        <strain evidence="1 3">NCB100</strain>
    </source>
</reference>
<dbReference type="Proteomes" id="UP001571980">
    <property type="component" value="Unassembled WGS sequence"/>
</dbReference>
<proteinExistence type="predicted"/>
<dbReference type="PATRIC" id="fig|1609559.3.peg.1682"/>
<name>A0A127BAR9_9EURY</name>
<dbReference type="EMBL" id="CP010835">
    <property type="protein sequence ID" value="AMM54440.1"/>
    <property type="molecule type" value="Genomic_DNA"/>
</dbReference>
<accession>A0A127BAR9</accession>
<evidence type="ECO:0000313" key="2">
    <source>
        <dbReference type="EMBL" id="MFA4803677.1"/>
    </source>
</evidence>